<dbReference type="GO" id="GO:0004106">
    <property type="term" value="F:chorismate mutase activity"/>
    <property type="evidence" value="ECO:0007669"/>
    <property type="project" value="InterPro"/>
</dbReference>
<name>K4PC07_9PSEU</name>
<dbReference type="SUPFAM" id="SSF48600">
    <property type="entry name" value="Chorismate mutase II"/>
    <property type="match status" value="1"/>
</dbReference>
<dbReference type="InterPro" id="IPR036979">
    <property type="entry name" value="CM_dom_sf"/>
</dbReference>
<dbReference type="InterPro" id="IPR002701">
    <property type="entry name" value="CM_II_prokaryot"/>
</dbReference>
<accession>K4PC07</accession>
<dbReference type="InterPro" id="IPR036263">
    <property type="entry name" value="Chorismate_II_sf"/>
</dbReference>
<evidence type="ECO:0000313" key="2">
    <source>
        <dbReference type="EMBL" id="AFV52121.1"/>
    </source>
</evidence>
<dbReference type="SMART" id="SM00830">
    <property type="entry name" value="CM_2"/>
    <property type="match status" value="1"/>
</dbReference>
<protein>
    <submittedName>
        <fullName evidence="2">Chorismate mutase</fullName>
    </submittedName>
</protein>
<organism evidence="2">
    <name type="scientific">Streptoalloteichus sp. ATCC 53650</name>
    <dbReference type="NCBI Taxonomy" id="756733"/>
    <lineage>
        <taxon>Bacteria</taxon>
        <taxon>Bacillati</taxon>
        <taxon>Actinomycetota</taxon>
        <taxon>Actinomycetes</taxon>
        <taxon>Pseudonocardiales</taxon>
        <taxon>Pseudonocardiaceae</taxon>
        <taxon>Streptoalloteichus</taxon>
    </lineage>
</organism>
<dbReference type="EMBL" id="JX679499">
    <property type="protein sequence ID" value="AFV52121.1"/>
    <property type="molecule type" value="Genomic_DNA"/>
</dbReference>
<dbReference type="Pfam" id="PF01817">
    <property type="entry name" value="CM_2"/>
    <property type="match status" value="1"/>
</dbReference>
<sequence length="76" mass="8520">MLDLTRLKHDEQAVRSPDRVEQVIARVRDRAAELGVEPDVVERTYRALITALTDLQMTVLLAGKQPEGASKDLHGR</sequence>
<dbReference type="Gene3D" id="1.20.59.10">
    <property type="entry name" value="Chorismate mutase"/>
    <property type="match status" value="1"/>
</dbReference>
<dbReference type="GO" id="GO:0046417">
    <property type="term" value="P:chorismate metabolic process"/>
    <property type="evidence" value="ECO:0007669"/>
    <property type="project" value="InterPro"/>
</dbReference>
<reference evidence="2" key="1">
    <citation type="journal article" date="2013" name="Proc. Natl. Acad. Sci. U.S.A.">
        <title>A new member of the 4-methylideneimidazole-5-one-containing aminomutase family from the enediyne kedarcidin biosynthetic pathway.</title>
        <authorList>
            <person name="Huang S.X."/>
            <person name="Lohman J.R."/>
            <person name="Huang T."/>
            <person name="Shen B."/>
        </authorList>
    </citation>
    <scope>NUCLEOTIDE SEQUENCE</scope>
    <source>
        <strain evidence="2">ATCC 53650</strain>
    </source>
</reference>
<dbReference type="AlphaFoldDB" id="K4PC07"/>
<feature type="domain" description="Chorismate mutase" evidence="1">
    <location>
        <begin position="1"/>
        <end position="59"/>
    </location>
</feature>
<evidence type="ECO:0000259" key="1">
    <source>
        <dbReference type="SMART" id="SM00830"/>
    </source>
</evidence>
<proteinExistence type="predicted"/>